<sequence length="177" mass="20850">MKPRKIYKKIQSSVPMAFQCDPERFAKWTASNPCECGIENYATCSVEWTTVQLTNRVFEGIWDGFRGVAAVLTVGLSNRVGGGLKDATHEYVLIRFRCKACKAEFYRSYEIYLTKYATWGYYENYRDKRATSLATISFELIENYFAQMWDKYDLIRRNCSHWSRDFYKMITQTSEDE</sequence>
<keyword evidence="2" id="KW-1185">Reference proteome</keyword>
<evidence type="ECO:0000313" key="2">
    <source>
        <dbReference type="Proteomes" id="UP001201812"/>
    </source>
</evidence>
<protein>
    <recommendedName>
        <fullName evidence="3">PPPDE domain-containing protein</fullName>
    </recommendedName>
</protein>
<name>A0AAD4MQH4_9BILA</name>
<dbReference type="Proteomes" id="UP001201812">
    <property type="component" value="Unassembled WGS sequence"/>
</dbReference>
<dbReference type="AlphaFoldDB" id="A0AAD4MQH4"/>
<proteinExistence type="predicted"/>
<evidence type="ECO:0000313" key="1">
    <source>
        <dbReference type="EMBL" id="KAI1702160.1"/>
    </source>
</evidence>
<organism evidence="1 2">
    <name type="scientific">Ditylenchus destructor</name>
    <dbReference type="NCBI Taxonomy" id="166010"/>
    <lineage>
        <taxon>Eukaryota</taxon>
        <taxon>Metazoa</taxon>
        <taxon>Ecdysozoa</taxon>
        <taxon>Nematoda</taxon>
        <taxon>Chromadorea</taxon>
        <taxon>Rhabditida</taxon>
        <taxon>Tylenchina</taxon>
        <taxon>Tylenchomorpha</taxon>
        <taxon>Sphaerularioidea</taxon>
        <taxon>Anguinidae</taxon>
        <taxon>Anguininae</taxon>
        <taxon>Ditylenchus</taxon>
    </lineage>
</organism>
<accession>A0AAD4MQH4</accession>
<comment type="caution">
    <text evidence="1">The sequence shown here is derived from an EMBL/GenBank/DDBJ whole genome shotgun (WGS) entry which is preliminary data.</text>
</comment>
<reference evidence="1" key="1">
    <citation type="submission" date="2022-01" db="EMBL/GenBank/DDBJ databases">
        <title>Genome Sequence Resource for Two Populations of Ditylenchus destructor, the Migratory Endoparasitic Phytonematode.</title>
        <authorList>
            <person name="Zhang H."/>
            <person name="Lin R."/>
            <person name="Xie B."/>
        </authorList>
    </citation>
    <scope>NUCLEOTIDE SEQUENCE</scope>
    <source>
        <strain evidence="1">BazhouSP</strain>
    </source>
</reference>
<dbReference type="EMBL" id="JAKKPZ010000104">
    <property type="protein sequence ID" value="KAI1702160.1"/>
    <property type="molecule type" value="Genomic_DNA"/>
</dbReference>
<evidence type="ECO:0008006" key="3">
    <source>
        <dbReference type="Google" id="ProtNLM"/>
    </source>
</evidence>
<gene>
    <name evidence="1" type="ORF">DdX_15675</name>
</gene>